<accession>A0ABV4M717</accession>
<keyword evidence="2" id="KW-1185">Reference proteome</keyword>
<gene>
    <name evidence="1" type="ORF">ACED38_10510</name>
</gene>
<sequence>MFQLKHVFIIAAKDNFFYLNADALINKAGVDPNKMVVLVFGASKTDLDMMRKVDGVTYDIVNEQNIAALMEAKTITFMSVNAQNSQYINAALELDRNMVDKVHIFVTDDEIDRWNHSYKKYGELKVNTSPKITQQEIDVINKLRLFIGHSGTFFTKVKEILKRDDVKFIDAGVIFDTLACHIVNPLNDAILKNEQLAGKEQKILIGTKQKSVDLNEIKSILLSLCRYKAGESYKILIMWHKKHRKQRILLDLFIIWLRHVRRQTIDISYVTALSPVAYTALISSCSHIVLQRRGGASTVRSYLKLGKGILCVSAGSENEFGFKKALGLDVISFHSSDELVSGILNSKIDARLNAEKTIAEEFRSSKVLSALYG</sequence>
<name>A0ABV4M717_9VIBR</name>
<protein>
    <submittedName>
        <fullName evidence="1">Uncharacterized protein</fullName>
    </submittedName>
</protein>
<evidence type="ECO:0000313" key="1">
    <source>
        <dbReference type="EMBL" id="MEZ8195319.1"/>
    </source>
</evidence>
<dbReference type="Proteomes" id="UP001569153">
    <property type="component" value="Unassembled WGS sequence"/>
</dbReference>
<reference evidence="1 2" key="1">
    <citation type="submission" date="2024-06" db="EMBL/GenBank/DDBJ databases">
        <authorList>
            <person name="Steensen K."/>
            <person name="Seneca J."/>
            <person name="Bartlau N."/>
            <person name="Yu A.X."/>
            <person name="Polz M.F."/>
        </authorList>
    </citation>
    <scope>NUCLEOTIDE SEQUENCE [LARGE SCALE GENOMIC DNA]</scope>
    <source>
        <strain evidence="1 2">FF146</strain>
    </source>
</reference>
<proteinExistence type="predicted"/>
<dbReference type="RefSeq" id="WP_371730396.1">
    <property type="nucleotide sequence ID" value="NZ_JBGOOT010000007.1"/>
</dbReference>
<organism evidence="1 2">
    <name type="scientific">Vibrio cortegadensis</name>
    <dbReference type="NCBI Taxonomy" id="1328770"/>
    <lineage>
        <taxon>Bacteria</taxon>
        <taxon>Pseudomonadati</taxon>
        <taxon>Pseudomonadota</taxon>
        <taxon>Gammaproteobacteria</taxon>
        <taxon>Vibrionales</taxon>
        <taxon>Vibrionaceae</taxon>
        <taxon>Vibrio</taxon>
    </lineage>
</organism>
<evidence type="ECO:0000313" key="2">
    <source>
        <dbReference type="Proteomes" id="UP001569153"/>
    </source>
</evidence>
<comment type="caution">
    <text evidence="1">The sequence shown here is derived from an EMBL/GenBank/DDBJ whole genome shotgun (WGS) entry which is preliminary data.</text>
</comment>
<dbReference type="EMBL" id="JBGOOT010000007">
    <property type="protein sequence ID" value="MEZ8195319.1"/>
    <property type="molecule type" value="Genomic_DNA"/>
</dbReference>